<keyword evidence="3" id="KW-0732">Signal</keyword>
<dbReference type="PIRSF" id="PIRSF036666">
    <property type="entry name" value="G6S"/>
    <property type="match status" value="1"/>
</dbReference>
<comment type="caution">
    <text evidence="8">The sequence shown here is derived from an EMBL/GenBank/DDBJ whole genome shotgun (WGS) entry which is preliminary data.</text>
</comment>
<dbReference type="PANTHER" id="PTHR43108">
    <property type="entry name" value="N-ACETYLGLUCOSAMINE-6-SULFATASE FAMILY MEMBER"/>
    <property type="match status" value="1"/>
</dbReference>
<dbReference type="PANTHER" id="PTHR43108:SF5">
    <property type="entry name" value="N-ACETYLGLUCOSAMINE-6-SULFATASE"/>
    <property type="match status" value="1"/>
</dbReference>
<dbReference type="Gene3D" id="3.40.720.10">
    <property type="entry name" value="Alkaline Phosphatase, subunit A"/>
    <property type="match status" value="1"/>
</dbReference>
<dbReference type="InterPro" id="IPR012251">
    <property type="entry name" value="GlcNAc_6-SO4ase"/>
</dbReference>
<protein>
    <submittedName>
        <fullName evidence="8">GNS sulfatase</fullName>
    </submittedName>
</protein>
<comment type="similarity">
    <text evidence="2">Belongs to the sulfatase family.</text>
</comment>
<dbReference type="SUPFAM" id="SSF53649">
    <property type="entry name" value="Alkaline phosphatase-like"/>
    <property type="match status" value="1"/>
</dbReference>
<dbReference type="Proteomes" id="UP000556761">
    <property type="component" value="Unassembled WGS sequence"/>
</dbReference>
<feature type="domain" description="Sulfatase N-terminal" evidence="7">
    <location>
        <begin position="9"/>
        <end position="321"/>
    </location>
</feature>
<dbReference type="EMBL" id="VZTW01003534">
    <property type="protein sequence ID" value="NXU22213.1"/>
    <property type="molecule type" value="Genomic_DNA"/>
</dbReference>
<feature type="non-terminal residue" evidence="8">
    <location>
        <position position="373"/>
    </location>
</feature>
<dbReference type="InterPro" id="IPR000917">
    <property type="entry name" value="Sulfatase_N"/>
</dbReference>
<reference evidence="8 9" key="1">
    <citation type="submission" date="2019-09" db="EMBL/GenBank/DDBJ databases">
        <title>Bird 10,000 Genomes (B10K) Project - Family phase.</title>
        <authorList>
            <person name="Zhang G."/>
        </authorList>
    </citation>
    <scope>NUCLEOTIDE SEQUENCE [LARGE SCALE GENOMIC DNA]</scope>
    <source>
        <strain evidence="8">B10K-DU-029-24</strain>
        <tissue evidence="8">Muscle</tissue>
    </source>
</reference>
<evidence type="ECO:0000259" key="7">
    <source>
        <dbReference type="Pfam" id="PF00884"/>
    </source>
</evidence>
<sequence>QTPLKKTNALIAQMGITFLNAYVPSALCCPSRASILTGKYPHNHHVVNNTLEGNCSSRLWQKIQEPYTFPVLLKTMCGYQTFFAGKYLNEYGAEDAGGVGHVPPGWSFWYALEKNSKYYNYTLSVNGKARRHGENYSVDYLTDVLANMSLDFLEYKSNFEPFFMMISTPAPHSPWTAAPQYTKSFQNVSAPRNSNFNIHGKNKHWLIRQAKTPMTNSSIQFLDDAYRKRWQTLLSVDDLIEKLVKKLEVNGELDNTYIFYTSDNGFHTGQFSLPIDKRQLYEFDIKVPLLVRGPGIKPNQTNKMLVANIDLGPTILDIAGYDLNKTQMDGMSLLPLLRGDKNVTWRSDFLVEYQGEGYNGSDPTCPGLGPGVT</sequence>
<keyword evidence="4" id="KW-0378">Hydrolase</keyword>
<dbReference type="Pfam" id="PF00884">
    <property type="entry name" value="Sulfatase"/>
    <property type="match status" value="1"/>
</dbReference>
<dbReference type="CDD" id="cd16147">
    <property type="entry name" value="G6S"/>
    <property type="match status" value="1"/>
</dbReference>
<dbReference type="GO" id="GO:0030203">
    <property type="term" value="P:glycosaminoglycan metabolic process"/>
    <property type="evidence" value="ECO:0007669"/>
    <property type="project" value="InterPro"/>
</dbReference>
<evidence type="ECO:0000313" key="9">
    <source>
        <dbReference type="Proteomes" id="UP000556761"/>
    </source>
</evidence>
<dbReference type="PROSITE" id="PS00523">
    <property type="entry name" value="SULFATASE_1"/>
    <property type="match status" value="1"/>
</dbReference>
<dbReference type="AlphaFoldDB" id="A0A7L3IXJ6"/>
<evidence type="ECO:0000256" key="5">
    <source>
        <dbReference type="ARBA" id="ARBA00023180"/>
    </source>
</evidence>
<keyword evidence="5" id="KW-0325">Glycoprotein</keyword>
<evidence type="ECO:0000256" key="3">
    <source>
        <dbReference type="ARBA" id="ARBA00022729"/>
    </source>
</evidence>
<evidence type="ECO:0000256" key="6">
    <source>
        <dbReference type="PIRSR" id="PIRSR036666-50"/>
    </source>
</evidence>
<dbReference type="InterPro" id="IPR017850">
    <property type="entry name" value="Alkaline_phosphatase_core_sf"/>
</dbReference>
<gene>
    <name evidence="8" type="primary">Gns</name>
    <name evidence="8" type="ORF">THACHL_R02321</name>
</gene>
<comment type="cofactor">
    <cofactor evidence="1">
        <name>Ca(2+)</name>
        <dbReference type="ChEBI" id="CHEBI:29108"/>
    </cofactor>
</comment>
<proteinExistence type="inferred from homology"/>
<evidence type="ECO:0000256" key="4">
    <source>
        <dbReference type="ARBA" id="ARBA00022801"/>
    </source>
</evidence>
<accession>A0A7L3IXJ6</accession>
<feature type="non-terminal residue" evidence="8">
    <location>
        <position position="1"/>
    </location>
</feature>
<comment type="PTM">
    <text evidence="6">The conversion to 3-oxoalanine (also known as C-formylglycine, FGly), of a serine or cysteine residue in prokaryotes and of a cysteine residue in eukaryotes, is critical for catalytic activity.</text>
</comment>
<dbReference type="GO" id="GO:0005539">
    <property type="term" value="F:glycosaminoglycan binding"/>
    <property type="evidence" value="ECO:0007669"/>
    <property type="project" value="TreeGrafter"/>
</dbReference>
<evidence type="ECO:0000256" key="1">
    <source>
        <dbReference type="ARBA" id="ARBA00001913"/>
    </source>
</evidence>
<organism evidence="8 9">
    <name type="scientific">Thalassarche chlororhynchos</name>
    <name type="common">Atlantic yellow-nosed albatross</name>
    <name type="synonym">Diomedea chlororhynchos</name>
    <dbReference type="NCBI Taxonomy" id="54017"/>
    <lineage>
        <taxon>Eukaryota</taxon>
        <taxon>Metazoa</taxon>
        <taxon>Chordata</taxon>
        <taxon>Craniata</taxon>
        <taxon>Vertebrata</taxon>
        <taxon>Euteleostomi</taxon>
        <taxon>Archelosauria</taxon>
        <taxon>Archosauria</taxon>
        <taxon>Dinosauria</taxon>
        <taxon>Saurischia</taxon>
        <taxon>Theropoda</taxon>
        <taxon>Coelurosauria</taxon>
        <taxon>Aves</taxon>
        <taxon>Neognathae</taxon>
        <taxon>Neoaves</taxon>
        <taxon>Aequornithes</taxon>
        <taxon>Procellariiformes</taxon>
        <taxon>Diomedeidae</taxon>
        <taxon>Thalassarche</taxon>
    </lineage>
</organism>
<dbReference type="InterPro" id="IPR024607">
    <property type="entry name" value="Sulfatase_CS"/>
</dbReference>
<evidence type="ECO:0000256" key="2">
    <source>
        <dbReference type="ARBA" id="ARBA00008779"/>
    </source>
</evidence>
<keyword evidence="9" id="KW-1185">Reference proteome</keyword>
<dbReference type="GO" id="GO:0008449">
    <property type="term" value="F:N-acetylglucosamine-6-sulfatase activity"/>
    <property type="evidence" value="ECO:0007669"/>
    <property type="project" value="InterPro"/>
</dbReference>
<feature type="modified residue" description="3-oxoalanine (Cys)" evidence="6">
    <location>
        <position position="28"/>
    </location>
</feature>
<dbReference type="OrthoDB" id="96314at2759"/>
<dbReference type="PROSITE" id="PS00149">
    <property type="entry name" value="SULFATASE_2"/>
    <property type="match status" value="1"/>
</dbReference>
<evidence type="ECO:0000313" key="8">
    <source>
        <dbReference type="EMBL" id="NXU22213.1"/>
    </source>
</evidence>
<name>A0A7L3IXJ6_THACH</name>